<evidence type="ECO:0000313" key="3">
    <source>
        <dbReference type="Proteomes" id="UP000447434"/>
    </source>
</evidence>
<sequence>MIYIFNTKCGSLLIPVVLIKMTIYFHLFLVSCYPNFVFTISVSLICLCLLYSLVGSLNKIPISIAGILVFKVPLSVSNLFSILFGNSSKLLFHNSYFYRVGLFAGVFFARAKMS</sequence>
<keyword evidence="1" id="KW-0812">Transmembrane</keyword>
<reference evidence="3" key="1">
    <citation type="journal article" date="2020" name="Nat. Commun.">
        <title>Genome sequence of the cluster root forming white lupin.</title>
        <authorList>
            <person name="Hufnagel B."/>
            <person name="Marques A."/>
            <person name="Soriano A."/>
            <person name="Marques L."/>
            <person name="Divol F."/>
            <person name="Doumas P."/>
            <person name="Sallet E."/>
            <person name="Mancinotti D."/>
            <person name="Carrere S."/>
            <person name="Marande W."/>
            <person name="Arribat S."/>
            <person name="Keller J."/>
            <person name="Huneau C."/>
            <person name="Blein T."/>
            <person name="Aime D."/>
            <person name="Laguerre M."/>
            <person name="Taylor J."/>
            <person name="Schubert V."/>
            <person name="Nelson M."/>
            <person name="Geu-Flores F."/>
            <person name="Crespi M."/>
            <person name="Gallardo-Guerrero K."/>
            <person name="Delaux P.-M."/>
            <person name="Salse J."/>
            <person name="Berges H."/>
            <person name="Guyot R."/>
            <person name="Gouzy J."/>
            <person name="Peret B."/>
        </authorList>
    </citation>
    <scope>NUCLEOTIDE SEQUENCE [LARGE SCALE GENOMIC DNA]</scope>
    <source>
        <strain evidence="3">cv. Amiga</strain>
    </source>
</reference>
<feature type="transmembrane region" description="Helical" evidence="1">
    <location>
        <begin position="12"/>
        <end position="30"/>
    </location>
</feature>
<protein>
    <submittedName>
        <fullName evidence="2">Uncharacterized protein</fullName>
    </submittedName>
</protein>
<dbReference type="AlphaFoldDB" id="A0A6A4PDC8"/>
<feature type="transmembrane region" description="Helical" evidence="1">
    <location>
        <begin position="36"/>
        <end position="54"/>
    </location>
</feature>
<feature type="transmembrane region" description="Helical" evidence="1">
    <location>
        <begin position="96"/>
        <end position="113"/>
    </location>
</feature>
<name>A0A6A4PDC8_LUPAL</name>
<dbReference type="OrthoDB" id="1731646at2759"/>
<dbReference type="Proteomes" id="UP000447434">
    <property type="component" value="Chromosome 15"/>
</dbReference>
<dbReference type="EMBL" id="WOCE01000015">
    <property type="protein sequence ID" value="KAE9598609.1"/>
    <property type="molecule type" value="Genomic_DNA"/>
</dbReference>
<comment type="caution">
    <text evidence="2">The sequence shown here is derived from an EMBL/GenBank/DDBJ whole genome shotgun (WGS) entry which is preliminary data.</text>
</comment>
<feature type="transmembrane region" description="Helical" evidence="1">
    <location>
        <begin position="61"/>
        <end position="84"/>
    </location>
</feature>
<proteinExistence type="predicted"/>
<evidence type="ECO:0000256" key="1">
    <source>
        <dbReference type="SAM" id="Phobius"/>
    </source>
</evidence>
<keyword evidence="1" id="KW-0472">Membrane</keyword>
<organism evidence="2 3">
    <name type="scientific">Lupinus albus</name>
    <name type="common">White lupine</name>
    <name type="synonym">Lupinus termis</name>
    <dbReference type="NCBI Taxonomy" id="3870"/>
    <lineage>
        <taxon>Eukaryota</taxon>
        <taxon>Viridiplantae</taxon>
        <taxon>Streptophyta</taxon>
        <taxon>Embryophyta</taxon>
        <taxon>Tracheophyta</taxon>
        <taxon>Spermatophyta</taxon>
        <taxon>Magnoliopsida</taxon>
        <taxon>eudicotyledons</taxon>
        <taxon>Gunneridae</taxon>
        <taxon>Pentapetalae</taxon>
        <taxon>rosids</taxon>
        <taxon>fabids</taxon>
        <taxon>Fabales</taxon>
        <taxon>Fabaceae</taxon>
        <taxon>Papilionoideae</taxon>
        <taxon>50 kb inversion clade</taxon>
        <taxon>genistoids sensu lato</taxon>
        <taxon>core genistoids</taxon>
        <taxon>Genisteae</taxon>
        <taxon>Lupinus</taxon>
    </lineage>
</organism>
<gene>
    <name evidence="2" type="ORF">Lalb_Chr15g0082801</name>
</gene>
<accession>A0A6A4PDC8</accession>
<keyword evidence="1" id="KW-1133">Transmembrane helix</keyword>
<evidence type="ECO:0000313" key="2">
    <source>
        <dbReference type="EMBL" id="KAE9598609.1"/>
    </source>
</evidence>
<keyword evidence="3" id="KW-1185">Reference proteome</keyword>